<keyword evidence="2" id="KW-1185">Reference proteome</keyword>
<dbReference type="EnsemblProtists" id="PYU1_T004499">
    <property type="protein sequence ID" value="PYU1_T004499"/>
    <property type="gene ID" value="PYU1_G004489"/>
</dbReference>
<organism evidence="1 2">
    <name type="scientific">Globisporangium ultimum (strain ATCC 200006 / CBS 805.95 / DAOM BR144)</name>
    <name type="common">Pythium ultimum</name>
    <dbReference type="NCBI Taxonomy" id="431595"/>
    <lineage>
        <taxon>Eukaryota</taxon>
        <taxon>Sar</taxon>
        <taxon>Stramenopiles</taxon>
        <taxon>Oomycota</taxon>
        <taxon>Peronosporomycetes</taxon>
        <taxon>Pythiales</taxon>
        <taxon>Pythiaceae</taxon>
        <taxon>Globisporangium</taxon>
    </lineage>
</organism>
<dbReference type="EMBL" id="GL376631">
    <property type="status" value="NOT_ANNOTATED_CDS"/>
    <property type="molecule type" value="Genomic_DNA"/>
</dbReference>
<evidence type="ECO:0000313" key="2">
    <source>
        <dbReference type="Proteomes" id="UP000019132"/>
    </source>
</evidence>
<dbReference type="HOGENOM" id="CLU_1986053_0_0_1"/>
<protein>
    <submittedName>
        <fullName evidence="1">Uncharacterized protein</fullName>
    </submittedName>
</protein>
<sequence>MSLGLFDVDDRFPNRTCGSSTKTWISFGPGLKAVGRSPQSKQASPHLVTLCAVRGGGSVFPVEIALDTYEAIYYKQRYNRHNRFASSGLTLHLAKKANGQWLKDDYDVDATLRGRRDSQYAEMHAC</sequence>
<dbReference type="VEuPathDB" id="FungiDB:PYU1_G004489"/>
<dbReference type="Proteomes" id="UP000019132">
    <property type="component" value="Unassembled WGS sequence"/>
</dbReference>
<reference evidence="2" key="2">
    <citation type="submission" date="2010-04" db="EMBL/GenBank/DDBJ databases">
        <authorList>
            <person name="Buell R."/>
            <person name="Hamilton J."/>
            <person name="Hostetler J."/>
        </authorList>
    </citation>
    <scope>NUCLEOTIDE SEQUENCE [LARGE SCALE GENOMIC DNA]</scope>
    <source>
        <strain evidence="2">DAOM:BR144</strain>
    </source>
</reference>
<dbReference type="InParanoid" id="K3WHQ7"/>
<reference evidence="1" key="3">
    <citation type="submission" date="2015-02" db="UniProtKB">
        <authorList>
            <consortium name="EnsemblProtists"/>
        </authorList>
    </citation>
    <scope>IDENTIFICATION</scope>
    <source>
        <strain evidence="1">DAOM BR144</strain>
    </source>
</reference>
<proteinExistence type="predicted"/>
<evidence type="ECO:0000313" key="1">
    <source>
        <dbReference type="EnsemblProtists" id="PYU1_T004499"/>
    </source>
</evidence>
<name>K3WHQ7_GLOUD</name>
<reference evidence="2" key="1">
    <citation type="journal article" date="2010" name="Genome Biol.">
        <title>Genome sequence of the necrotrophic plant pathogen Pythium ultimum reveals original pathogenicity mechanisms and effector repertoire.</title>
        <authorList>
            <person name="Levesque C.A."/>
            <person name="Brouwer H."/>
            <person name="Cano L."/>
            <person name="Hamilton J.P."/>
            <person name="Holt C."/>
            <person name="Huitema E."/>
            <person name="Raffaele S."/>
            <person name="Robideau G.P."/>
            <person name="Thines M."/>
            <person name="Win J."/>
            <person name="Zerillo M.M."/>
            <person name="Beakes G.W."/>
            <person name="Boore J.L."/>
            <person name="Busam D."/>
            <person name="Dumas B."/>
            <person name="Ferriera S."/>
            <person name="Fuerstenberg S.I."/>
            <person name="Gachon C.M."/>
            <person name="Gaulin E."/>
            <person name="Govers F."/>
            <person name="Grenville-Briggs L."/>
            <person name="Horner N."/>
            <person name="Hostetler J."/>
            <person name="Jiang R.H."/>
            <person name="Johnson J."/>
            <person name="Krajaejun T."/>
            <person name="Lin H."/>
            <person name="Meijer H.J."/>
            <person name="Moore B."/>
            <person name="Morris P."/>
            <person name="Phuntmart V."/>
            <person name="Puiu D."/>
            <person name="Shetty J."/>
            <person name="Stajich J.E."/>
            <person name="Tripathy S."/>
            <person name="Wawra S."/>
            <person name="van West P."/>
            <person name="Whitty B.R."/>
            <person name="Coutinho P.M."/>
            <person name="Henrissat B."/>
            <person name="Martin F."/>
            <person name="Thomas P.D."/>
            <person name="Tyler B.M."/>
            <person name="De Vries R.P."/>
            <person name="Kamoun S."/>
            <person name="Yandell M."/>
            <person name="Tisserat N."/>
            <person name="Buell C.R."/>
        </authorList>
    </citation>
    <scope>NUCLEOTIDE SEQUENCE</scope>
    <source>
        <strain evidence="2">DAOM:BR144</strain>
    </source>
</reference>
<dbReference type="AlphaFoldDB" id="K3WHQ7"/>
<accession>K3WHQ7</accession>